<feature type="repeat" description="ANK" evidence="3">
    <location>
        <begin position="655"/>
        <end position="687"/>
    </location>
</feature>
<feature type="repeat" description="ANK" evidence="3">
    <location>
        <begin position="562"/>
        <end position="590"/>
    </location>
</feature>
<dbReference type="PANTHER" id="PTHR24198">
    <property type="entry name" value="ANKYRIN REPEAT AND PROTEIN KINASE DOMAIN-CONTAINING PROTEIN"/>
    <property type="match status" value="1"/>
</dbReference>
<protein>
    <recommendedName>
        <fullName evidence="4">Clr5 domain-containing protein</fullName>
    </recommendedName>
</protein>
<proteinExistence type="predicted"/>
<gene>
    <name evidence="5" type="ORF">CLCR_03813</name>
</gene>
<feature type="repeat" description="ANK" evidence="3">
    <location>
        <begin position="852"/>
        <end position="884"/>
    </location>
</feature>
<accession>A0A1C1CHV4</accession>
<evidence type="ECO:0000259" key="4">
    <source>
        <dbReference type="Pfam" id="PF14420"/>
    </source>
</evidence>
<dbReference type="VEuPathDB" id="FungiDB:CLCR_03813"/>
<dbReference type="STRING" id="86049.A0A1C1CHV4"/>
<evidence type="ECO:0000256" key="3">
    <source>
        <dbReference type="PROSITE-ProRule" id="PRU00023"/>
    </source>
</evidence>
<feature type="repeat" description="ANK" evidence="3">
    <location>
        <begin position="516"/>
        <end position="544"/>
    </location>
</feature>
<dbReference type="InterPro" id="IPR036770">
    <property type="entry name" value="Ankyrin_rpt-contain_sf"/>
</dbReference>
<comment type="caution">
    <text evidence="5">The sequence shown here is derived from an EMBL/GenBank/DDBJ whole genome shotgun (WGS) entry which is preliminary data.</text>
</comment>
<feature type="domain" description="Clr5" evidence="4">
    <location>
        <begin position="10"/>
        <end position="61"/>
    </location>
</feature>
<dbReference type="Pfam" id="PF12796">
    <property type="entry name" value="Ank_2"/>
    <property type="match status" value="5"/>
</dbReference>
<feature type="repeat" description="ANK" evidence="3">
    <location>
        <begin position="893"/>
        <end position="925"/>
    </location>
</feature>
<dbReference type="SUPFAM" id="SSF48403">
    <property type="entry name" value="Ankyrin repeat"/>
    <property type="match status" value="2"/>
</dbReference>
<dbReference type="SUPFAM" id="SSF140860">
    <property type="entry name" value="Pseudo ankyrin repeat-like"/>
    <property type="match status" value="1"/>
</dbReference>
<feature type="repeat" description="ANK" evidence="3">
    <location>
        <begin position="725"/>
        <end position="757"/>
    </location>
</feature>
<evidence type="ECO:0000313" key="5">
    <source>
        <dbReference type="EMBL" id="OCT48105.1"/>
    </source>
</evidence>
<feature type="repeat" description="ANK" evidence="3">
    <location>
        <begin position="1133"/>
        <end position="1165"/>
    </location>
</feature>
<dbReference type="OrthoDB" id="194358at2759"/>
<dbReference type="Proteomes" id="UP000094526">
    <property type="component" value="Unassembled WGS sequence"/>
</dbReference>
<dbReference type="InterPro" id="IPR002110">
    <property type="entry name" value="Ankyrin_rpt"/>
</dbReference>
<feature type="repeat" description="ANK" evidence="3">
    <location>
        <begin position="793"/>
        <end position="821"/>
    </location>
</feature>
<dbReference type="PROSITE" id="PS50088">
    <property type="entry name" value="ANK_REPEAT"/>
    <property type="match status" value="9"/>
</dbReference>
<evidence type="ECO:0000313" key="6">
    <source>
        <dbReference type="Proteomes" id="UP000094526"/>
    </source>
</evidence>
<dbReference type="PROSITE" id="PS50297">
    <property type="entry name" value="ANK_REP_REGION"/>
    <property type="match status" value="8"/>
</dbReference>
<dbReference type="AlphaFoldDB" id="A0A1C1CHV4"/>
<sequence length="1229" mass="134874">MATPRESSMAQWERHKPAIRKLYVDEGLTLARVMDQMARIYDFQASEAQYKRKLKAWGFQKNQKGDFWKDISLTLKRKNLDAADVDVLLHGKLVPTKKLKKEISRYDLPTLKLTPALPASSPGDSILPTIWRARTPDGVVLRPKILLPRSLRIELPWHKLRDQLDRIIPNLFPIERDRSPSPLPSAILDFTEDAFEWGINQDCLFGQSHGRLVNARHSDFIGDKIASVLNLSTLAARHESLTVAVALMAPYVPEKYEAETLDSVSQLIDPGSSKRMQVLISFMALLLANDTVSDETLDAFVIFLDEVAGNQAFDMLPLREGPSTQAIITQLLFAAVRMDVPSLIQSAVKNNVNINRQSTGQGSTTLVLAAVRLERLHVIQLLIDAGANLQPPQVSEELYHSQNCPVSSKRDGKSASEVYGMPRFYCPCEFPRFLDRAVWSRAASTRIANEVLPLLLHSSGTIGPGPVTTQAISSGATTDTIEKVLEAGGSVDECHIPLKYRLHRSWPLESIDECTLKSTPLCAAVTSGDAPLVGLLLKYGADPNGPIARYTKDFLADWGEYFSRSPLVIATEHDNLKIVQLLLEHGADPNLCPLEVLEGAEKEQVIRRFHSNREVNDVPGSQIFVHYPLQAAAGLADTHITEVLLGYGANVNLIHGTPPLAIAACLGHSKTFDLLLSKGAMTNPSPTEPFSLSPLEGAVISGDEAMVERLLIAGADPNRCSARLGWRTPLQRAAENGSTAIFDILLRAGADLDPSLDPNHATTILYWFVRHRNHERVTQLLCNGVSPAGDSVNRRSPLTAAIFQEDLDMVSLLIRGGADPNDPYPMCEDLYSSRERSVPSPLARAYSLDMLGSLPPLHWAVNTGRLDVVACICSSGADVNGTNMPSHGSLHCIDLTALHLAVTHRSKDIITYLLARGADVNSTADFENREVVSPLCISVSHSDQEVTELLLRNGADPYVPYPKNDILGENRVLPLESACKCEDNQMVQFLLSSGVDPRVGCPLVYAFTFAREECDRVSDEAEYQRISKRVTNTMELLLSYGAEVNHRRNRNPTPLNAAISYAGSFGSSLLGKEAGLHCARRLIERGAEINAPPSPRFYGRTALQAAVQIGDVEFVQFLLTKGAEVNAPAAPNRGVTALQAAAIEGFLRIAQILLEHGADIDADPSPVQGRRAIDGAAEWGGIDMVKLLLDNYNGPRSISDVCASAMRYAWKNNQWYVMQLLEEYEPPTP</sequence>
<evidence type="ECO:0000256" key="1">
    <source>
        <dbReference type="ARBA" id="ARBA00022737"/>
    </source>
</evidence>
<dbReference type="Gene3D" id="1.25.40.20">
    <property type="entry name" value="Ankyrin repeat-containing domain"/>
    <property type="match status" value="4"/>
</dbReference>
<dbReference type="Pfam" id="PF14420">
    <property type="entry name" value="Clr5"/>
    <property type="match status" value="1"/>
</dbReference>
<keyword evidence="2 3" id="KW-0040">ANK repeat</keyword>
<feature type="repeat" description="ANK" evidence="3">
    <location>
        <begin position="1098"/>
        <end position="1130"/>
    </location>
</feature>
<dbReference type="EMBL" id="LGRB01000012">
    <property type="protein sequence ID" value="OCT48105.1"/>
    <property type="molecule type" value="Genomic_DNA"/>
</dbReference>
<reference evidence="6" key="1">
    <citation type="submission" date="2015-07" db="EMBL/GenBank/DDBJ databases">
        <authorList>
            <person name="Teixeira M.M."/>
            <person name="Souza R.C."/>
            <person name="Almeida L.G."/>
            <person name="Vicente V.A."/>
            <person name="de Hoog S."/>
            <person name="Bocca A.L."/>
            <person name="de Almeida S.R."/>
            <person name="Vasconcelos A.T."/>
            <person name="Felipe M.S."/>
        </authorList>
    </citation>
    <scope>NUCLEOTIDE SEQUENCE [LARGE SCALE GENOMIC DNA]</scope>
    <source>
        <strain evidence="6">KSF</strain>
    </source>
</reference>
<name>A0A1C1CHV4_9EURO</name>
<evidence type="ECO:0000256" key="2">
    <source>
        <dbReference type="ARBA" id="ARBA00023043"/>
    </source>
</evidence>
<dbReference type="SMART" id="SM00248">
    <property type="entry name" value="ANK"/>
    <property type="match status" value="17"/>
</dbReference>
<keyword evidence="1" id="KW-0677">Repeat</keyword>
<dbReference type="PANTHER" id="PTHR24198:SF165">
    <property type="entry name" value="ANKYRIN REPEAT-CONTAINING PROTEIN-RELATED"/>
    <property type="match status" value="1"/>
</dbReference>
<organism evidence="5 6">
    <name type="scientific">Cladophialophora carrionii</name>
    <dbReference type="NCBI Taxonomy" id="86049"/>
    <lineage>
        <taxon>Eukaryota</taxon>
        <taxon>Fungi</taxon>
        <taxon>Dikarya</taxon>
        <taxon>Ascomycota</taxon>
        <taxon>Pezizomycotina</taxon>
        <taxon>Eurotiomycetes</taxon>
        <taxon>Chaetothyriomycetidae</taxon>
        <taxon>Chaetothyriales</taxon>
        <taxon>Herpotrichiellaceae</taxon>
        <taxon>Cladophialophora</taxon>
    </lineage>
</organism>
<keyword evidence="6" id="KW-1185">Reference proteome</keyword>
<dbReference type="InterPro" id="IPR025676">
    <property type="entry name" value="Clr5_dom"/>
</dbReference>
<dbReference type="VEuPathDB" id="FungiDB:G647_08257"/>